<keyword evidence="5" id="KW-0282">Flagellum</keyword>
<evidence type="ECO:0000256" key="4">
    <source>
        <dbReference type="HAMAP-Rule" id="MF_01185"/>
    </source>
</evidence>
<comment type="caution">
    <text evidence="5">The sequence shown here is derived from an EMBL/GenBank/DDBJ whole genome shotgun (WGS) entry which is preliminary data.</text>
</comment>
<comment type="function">
    <text evidence="4">Acts as an anti-CsrA protein, binds CsrA and prevents it from repressing translation of its target genes, one of which is flagellin. Binds to flagellin and participates in the assembly of the flagellum.</text>
</comment>
<dbReference type="HAMAP" id="MF_01185">
    <property type="entry name" value="FliW"/>
    <property type="match status" value="1"/>
</dbReference>
<evidence type="ECO:0000313" key="5">
    <source>
        <dbReference type="EMBL" id="GAM11994.1"/>
    </source>
</evidence>
<evidence type="ECO:0000256" key="1">
    <source>
        <dbReference type="ARBA" id="ARBA00022490"/>
    </source>
</evidence>
<dbReference type="Gene3D" id="2.30.290.10">
    <property type="entry name" value="BH3618-like"/>
    <property type="match status" value="1"/>
</dbReference>
<dbReference type="Pfam" id="PF02623">
    <property type="entry name" value="FliW"/>
    <property type="match status" value="1"/>
</dbReference>
<keyword evidence="1 4" id="KW-0963">Cytoplasm</keyword>
<dbReference type="PANTHER" id="PTHR39190">
    <property type="entry name" value="FLAGELLAR ASSEMBLY FACTOR FLIW"/>
    <property type="match status" value="1"/>
</dbReference>
<dbReference type="OrthoDB" id="9801235at2"/>
<dbReference type="RefSeq" id="WP_041963952.1">
    <property type="nucleotide sequence ID" value="NZ_BASE01000004.1"/>
</dbReference>
<dbReference type="InterPro" id="IPR003775">
    <property type="entry name" value="Flagellar_assembly_factor_FliW"/>
</dbReference>
<dbReference type="GO" id="GO:0044780">
    <property type="term" value="P:bacterial-type flagellum assembly"/>
    <property type="evidence" value="ECO:0007669"/>
    <property type="project" value="UniProtKB-UniRule"/>
</dbReference>
<keyword evidence="5" id="KW-0966">Cell projection</keyword>
<dbReference type="Proteomes" id="UP000031014">
    <property type="component" value="Unassembled WGS sequence"/>
</dbReference>
<dbReference type="AlphaFoldDB" id="A0A0A8WYH0"/>
<accession>A0A0A8WYH0</accession>
<dbReference type="STRING" id="1321606.SAMD00020551_0113"/>
<keyword evidence="4" id="KW-0143">Chaperone</keyword>
<comment type="subunit">
    <text evidence="4">Interacts with translational regulator CsrA and flagellin(s).</text>
</comment>
<organism evidence="5 6">
    <name type="scientific">Mesobacillus selenatarsenatis (strain DSM 18680 / JCM 14380 / FERM P-15431 / SF-1)</name>
    <dbReference type="NCBI Taxonomy" id="1321606"/>
    <lineage>
        <taxon>Bacteria</taxon>
        <taxon>Bacillati</taxon>
        <taxon>Bacillota</taxon>
        <taxon>Bacilli</taxon>
        <taxon>Bacillales</taxon>
        <taxon>Bacillaceae</taxon>
        <taxon>Mesobacillus</taxon>
    </lineage>
</organism>
<dbReference type="PANTHER" id="PTHR39190:SF1">
    <property type="entry name" value="FLAGELLAR ASSEMBLY FACTOR FLIW"/>
    <property type="match status" value="1"/>
</dbReference>
<gene>
    <name evidence="4" type="primary">fliW</name>
    <name evidence="5" type="ORF">SAMD00020551_0113</name>
</gene>
<dbReference type="NCBIfam" id="NF009793">
    <property type="entry name" value="PRK13285.1-1"/>
    <property type="match status" value="1"/>
</dbReference>
<evidence type="ECO:0000256" key="2">
    <source>
        <dbReference type="ARBA" id="ARBA00022795"/>
    </source>
</evidence>
<dbReference type="EMBL" id="BASE01000004">
    <property type="protein sequence ID" value="GAM11994.1"/>
    <property type="molecule type" value="Genomic_DNA"/>
</dbReference>
<protein>
    <recommendedName>
        <fullName evidence="4">Flagellar assembly factor FliW</fullName>
    </recommendedName>
</protein>
<keyword evidence="3 4" id="KW-0810">Translation regulation</keyword>
<proteinExistence type="inferred from homology"/>
<reference evidence="5 6" key="1">
    <citation type="submission" date="2013-06" db="EMBL/GenBank/DDBJ databases">
        <title>Whole genome shotgun sequence of Bacillus selenatarsenatis SF-1.</title>
        <authorList>
            <person name="Kuroda M."/>
            <person name="Sei K."/>
            <person name="Yamashita M."/>
            <person name="Ike M."/>
        </authorList>
    </citation>
    <scope>NUCLEOTIDE SEQUENCE [LARGE SCALE GENOMIC DNA]</scope>
    <source>
        <strain evidence="5 6">SF-1</strain>
    </source>
</reference>
<dbReference type="SUPFAM" id="SSF141457">
    <property type="entry name" value="BH3618-like"/>
    <property type="match status" value="1"/>
</dbReference>
<sequence length="146" mass="16713">MKIATKYHGEVDINPNEILTFEKGIPGFLDEKEFILLPLSDDNTFNVLQSLSASELAFIISNPFNFFREYDFKLEDSVVNELDLDSEKDVLVYSILTVQDPFEKTTANLQAPVIINSKNRKAKQVILHNEEFSTKHPIFEKTETKG</sequence>
<dbReference type="GO" id="GO:0005737">
    <property type="term" value="C:cytoplasm"/>
    <property type="evidence" value="ECO:0007669"/>
    <property type="project" value="UniProtKB-SubCell"/>
</dbReference>
<comment type="subcellular location">
    <subcellularLocation>
        <location evidence="4">Cytoplasm</location>
    </subcellularLocation>
</comment>
<evidence type="ECO:0000256" key="3">
    <source>
        <dbReference type="ARBA" id="ARBA00022845"/>
    </source>
</evidence>
<comment type="similarity">
    <text evidence="4">Belongs to the FliW family.</text>
</comment>
<keyword evidence="5" id="KW-0969">Cilium</keyword>
<dbReference type="GO" id="GO:0006417">
    <property type="term" value="P:regulation of translation"/>
    <property type="evidence" value="ECO:0007669"/>
    <property type="project" value="UniProtKB-KW"/>
</dbReference>
<dbReference type="InterPro" id="IPR024046">
    <property type="entry name" value="Flagellar_assmbl_FliW_dom_sf"/>
</dbReference>
<keyword evidence="6" id="KW-1185">Reference proteome</keyword>
<name>A0A0A8WYH0_MESS1</name>
<keyword evidence="2 4" id="KW-1005">Bacterial flagellum biogenesis</keyword>
<evidence type="ECO:0000313" key="6">
    <source>
        <dbReference type="Proteomes" id="UP000031014"/>
    </source>
</evidence>